<dbReference type="Gene3D" id="3.40.50.300">
    <property type="entry name" value="P-loop containing nucleotide triphosphate hydrolases"/>
    <property type="match status" value="1"/>
</dbReference>
<dbReference type="InterPro" id="IPR003593">
    <property type="entry name" value="AAA+_ATPase"/>
</dbReference>
<dbReference type="GO" id="GO:0005524">
    <property type="term" value="F:ATP binding"/>
    <property type="evidence" value="ECO:0007669"/>
    <property type="project" value="UniProtKB-KW"/>
</dbReference>
<dbReference type="InterPro" id="IPR003439">
    <property type="entry name" value="ABC_transporter-like_ATP-bd"/>
</dbReference>
<keyword evidence="4" id="KW-1003">Cell membrane</keyword>
<name>W0FMC9_9BACT</name>
<dbReference type="GO" id="GO:0005886">
    <property type="term" value="C:plasma membrane"/>
    <property type="evidence" value="ECO:0007669"/>
    <property type="project" value="UniProtKB-SubCell"/>
</dbReference>
<sequence>MSMLELNQVKKSFGDHPVIRDISLSVDQGDVVAVLGPSGSGKTTLLRCAGYLSRADSGTVTLDGETFDLHQISGKDVVHYRRKIGFVFQSFNLFGNKTALQNVTAGLTIARKMDKKEAERIGLEALEKVGLLDRKDYYPSKLSGGQQQRVAIARAIAPNPRVIFFDEPTSALDPELTEEVLNVMKNLAEDGVTMIVVTHEIEFAQRAANRVVLIEDGLIVEENDADSFFLHPRQARTIEFLRRTKWKPEGEMLNDEGVI</sequence>
<dbReference type="GO" id="GO:0015424">
    <property type="term" value="F:ABC-type amino acid transporter activity"/>
    <property type="evidence" value="ECO:0007669"/>
    <property type="project" value="InterPro"/>
</dbReference>
<proteinExistence type="inferred from homology"/>
<dbReference type="AlphaFoldDB" id="W0FMC9"/>
<evidence type="ECO:0000256" key="7">
    <source>
        <dbReference type="ARBA" id="ARBA00023136"/>
    </source>
</evidence>
<keyword evidence="3" id="KW-0813">Transport</keyword>
<comment type="similarity">
    <text evidence="2">Belongs to the ABC transporter superfamily.</text>
</comment>
<evidence type="ECO:0000256" key="2">
    <source>
        <dbReference type="ARBA" id="ARBA00005417"/>
    </source>
</evidence>
<dbReference type="InterPro" id="IPR027417">
    <property type="entry name" value="P-loop_NTPase"/>
</dbReference>
<dbReference type="PANTHER" id="PTHR43166">
    <property type="entry name" value="AMINO ACID IMPORT ATP-BINDING PROTEIN"/>
    <property type="match status" value="1"/>
</dbReference>
<evidence type="ECO:0000259" key="8">
    <source>
        <dbReference type="PROSITE" id="PS50893"/>
    </source>
</evidence>
<dbReference type="EMBL" id="KC246785">
    <property type="protein sequence ID" value="AHF24150.1"/>
    <property type="molecule type" value="Genomic_DNA"/>
</dbReference>
<dbReference type="PANTHER" id="PTHR43166:SF35">
    <property type="entry name" value="L-CYSTINE IMPORT ATP-BINDING PROTEIN TCYN"/>
    <property type="match status" value="1"/>
</dbReference>
<protein>
    <submittedName>
        <fullName evidence="9">Amino acid ABC transporter ATP-binding protein, PAAT family (TC 3.A.1.3.-)</fullName>
    </submittedName>
</protein>
<dbReference type="FunFam" id="3.40.50.300:FF:000056">
    <property type="entry name" value="Cell division ATP-binding protein FtsE"/>
    <property type="match status" value="1"/>
</dbReference>
<dbReference type="Pfam" id="PF00005">
    <property type="entry name" value="ABC_tran"/>
    <property type="match status" value="1"/>
</dbReference>
<keyword evidence="7" id="KW-0472">Membrane</keyword>
<keyword evidence="5" id="KW-0547">Nucleotide-binding</keyword>
<accession>W0FMC9</accession>
<keyword evidence="6 9" id="KW-0067">ATP-binding</keyword>
<reference evidence="9" key="1">
    <citation type="journal article" date="2013" name="PLoS ONE">
        <title>Metagenomic insights into the carbohydrate-active enzymes carried by the microorganisms adhering to solid digesta in the rumen of cows.</title>
        <authorList>
            <person name="Wang L."/>
            <person name="Hatem A."/>
            <person name="Catalyurek U.V."/>
            <person name="Morrison M."/>
            <person name="Yu Z."/>
        </authorList>
    </citation>
    <scope>NUCLEOTIDE SEQUENCE</scope>
</reference>
<dbReference type="InterPro" id="IPR050086">
    <property type="entry name" value="MetN_ABC_transporter-like"/>
</dbReference>
<evidence type="ECO:0000256" key="5">
    <source>
        <dbReference type="ARBA" id="ARBA00022741"/>
    </source>
</evidence>
<dbReference type="InterPro" id="IPR030679">
    <property type="entry name" value="ABC_ATPase_HisP-typ"/>
</dbReference>
<dbReference type="GO" id="GO:0016887">
    <property type="term" value="F:ATP hydrolysis activity"/>
    <property type="evidence" value="ECO:0007669"/>
    <property type="project" value="InterPro"/>
</dbReference>
<dbReference type="PROSITE" id="PS00211">
    <property type="entry name" value="ABC_TRANSPORTER_1"/>
    <property type="match status" value="1"/>
</dbReference>
<dbReference type="SMART" id="SM00382">
    <property type="entry name" value="AAA"/>
    <property type="match status" value="1"/>
</dbReference>
<dbReference type="PROSITE" id="PS50893">
    <property type="entry name" value="ABC_TRANSPORTER_2"/>
    <property type="match status" value="1"/>
</dbReference>
<dbReference type="CDD" id="cd03262">
    <property type="entry name" value="ABC_HisP_GlnQ"/>
    <property type="match status" value="1"/>
</dbReference>
<dbReference type="PIRSF" id="PIRSF039085">
    <property type="entry name" value="ABC_ATPase_HisP"/>
    <property type="match status" value="1"/>
</dbReference>
<evidence type="ECO:0000256" key="3">
    <source>
        <dbReference type="ARBA" id="ARBA00022448"/>
    </source>
</evidence>
<feature type="domain" description="ABC transporter" evidence="8">
    <location>
        <begin position="4"/>
        <end position="241"/>
    </location>
</feature>
<dbReference type="InterPro" id="IPR017871">
    <property type="entry name" value="ABC_transporter-like_CS"/>
</dbReference>
<evidence type="ECO:0000256" key="1">
    <source>
        <dbReference type="ARBA" id="ARBA00004202"/>
    </source>
</evidence>
<comment type="subcellular location">
    <subcellularLocation>
        <location evidence="1">Cell membrane</location>
        <topology evidence="1">Peripheral membrane protein</topology>
    </subcellularLocation>
</comment>
<evidence type="ECO:0000256" key="6">
    <source>
        <dbReference type="ARBA" id="ARBA00022840"/>
    </source>
</evidence>
<evidence type="ECO:0000313" key="9">
    <source>
        <dbReference type="EMBL" id="AHF24150.1"/>
    </source>
</evidence>
<organism evidence="9">
    <name type="scientific">uncultured bacterium Contig46</name>
    <dbReference type="NCBI Taxonomy" id="1393580"/>
    <lineage>
        <taxon>Bacteria</taxon>
        <taxon>environmental samples</taxon>
    </lineage>
</organism>
<dbReference type="SUPFAM" id="SSF52540">
    <property type="entry name" value="P-loop containing nucleoside triphosphate hydrolases"/>
    <property type="match status" value="1"/>
</dbReference>
<evidence type="ECO:0000256" key="4">
    <source>
        <dbReference type="ARBA" id="ARBA00022475"/>
    </source>
</evidence>